<evidence type="ECO:0000256" key="1">
    <source>
        <dbReference type="ARBA" id="ARBA00022723"/>
    </source>
</evidence>
<evidence type="ECO:0000256" key="3">
    <source>
        <dbReference type="ARBA" id="ARBA00022833"/>
    </source>
</evidence>
<evidence type="ECO:0000313" key="10">
    <source>
        <dbReference type="RefSeq" id="XP_015271731.1"/>
    </source>
</evidence>
<dbReference type="SUPFAM" id="SSF57850">
    <property type="entry name" value="RING/U-box"/>
    <property type="match status" value="1"/>
</dbReference>
<feature type="region of interest" description="Disordered" evidence="6">
    <location>
        <begin position="832"/>
        <end position="908"/>
    </location>
</feature>
<gene>
    <name evidence="10" type="primary">LOC107114675</name>
</gene>
<evidence type="ECO:0000256" key="5">
    <source>
        <dbReference type="SAM" id="Coils"/>
    </source>
</evidence>
<sequence>MEGTLTCAVCLSLFEEPVTLPVCSHNFCRACVAACLSQARRPAEQPLRQPPQSHERPRPPEAEQGSAAPASDSNSLSVPCPLCRKPCALPGRHGVAALPVNTTLAEVVKLFKAGRGGAKAGGGEARAAVPASAPRLAGQDVPCEKHPGKPLQLFCRMCCRPACGQCVSEEHQGVFHSVNLISAAYQEQKLNFFSYLKEIRKINEQLVKEVAAFRNDMETQKQKEEKMIKRQFEYISKTLEMKKQQLLDSLEGQKEKREKEYEIWKKMKDGYRKTIENYLSECEKIINECDPQRFLEVACNLNLRMKNQIDMIQISSRYENLPGYKQMHMDTTSVVHSIFALHLTPINLSVFKADIPSRDRECVVFGNTDKKSEVQKKIQNVFKPVAGVDVLPDGRMIQTQIMSISEAPEFGQMSHEEVRYNYYMAHQVDNLEKHTYTSPLNGRCIFPESPCSTNQPPEAPLFSFSAKASDLKLKPQKQDVNETSFSKSLGYLFSTPAVNLNFSGSNNNFNLFNVKGSQKDSPKTDSLLTTAQIPETNAGALSFEVQTSLTVSSDLLPVAVPSVAVLNQHSSSVVTEQTAPTVFSCSSGKASTPSLKYRNSVFSTVLLEKPESQNNGNDIHGYNCPAPTEVSVSTTTSPKSDSTDSGKPLFSAFSTTPGCGLSLPNKQQSSFSLSSPVQNKNEENQICCQHRENNLGNSSGKKLKGNCNSADSLPYKSSCCVLGKAGASEKQSAPGEVSANYFWETNTTPIFSFPGGVKNNQDAQTTSMTSDNKTKSPSDKSKIESNDLKRSAVKNTSPSSSSKDLRSLMHSFSSFFMEKLKSETESIVVSQKDAANDSAANKTSVSGNLTELNSQSENPPRNENTKEDHVGSHSLRNGANMINAESDGEHLSQASNSNDSIEEKILSR</sequence>
<feature type="compositionally biased region" description="Polar residues" evidence="6">
    <location>
        <begin position="838"/>
        <end position="862"/>
    </location>
</feature>
<feature type="compositionally biased region" description="Low complexity" evidence="6">
    <location>
        <begin position="627"/>
        <end position="645"/>
    </location>
</feature>
<feature type="coiled-coil region" evidence="5">
    <location>
        <begin position="196"/>
        <end position="288"/>
    </location>
</feature>
<dbReference type="InterPro" id="IPR017907">
    <property type="entry name" value="Znf_RING_CS"/>
</dbReference>
<dbReference type="InterPro" id="IPR013083">
    <property type="entry name" value="Znf_RING/FYVE/PHD"/>
</dbReference>
<name>A0ABM1KDE4_GEKJA</name>
<dbReference type="InterPro" id="IPR000315">
    <property type="entry name" value="Znf_B-box"/>
</dbReference>
<dbReference type="SMART" id="SM00184">
    <property type="entry name" value="RING"/>
    <property type="match status" value="1"/>
</dbReference>
<evidence type="ECO:0000259" key="7">
    <source>
        <dbReference type="PROSITE" id="PS50089"/>
    </source>
</evidence>
<dbReference type="InterPro" id="IPR001841">
    <property type="entry name" value="Znf_RING"/>
</dbReference>
<feature type="region of interest" description="Disordered" evidence="6">
    <location>
        <begin position="42"/>
        <end position="77"/>
    </location>
</feature>
<dbReference type="SUPFAM" id="SSF57845">
    <property type="entry name" value="B-box zinc-binding domain"/>
    <property type="match status" value="1"/>
</dbReference>
<accession>A0ABM1KDE4</accession>
<dbReference type="Gene3D" id="3.30.160.60">
    <property type="entry name" value="Classic Zinc Finger"/>
    <property type="match status" value="1"/>
</dbReference>
<evidence type="ECO:0000256" key="6">
    <source>
        <dbReference type="SAM" id="MobiDB-lite"/>
    </source>
</evidence>
<evidence type="ECO:0000259" key="8">
    <source>
        <dbReference type="PROSITE" id="PS50119"/>
    </source>
</evidence>
<keyword evidence="9" id="KW-1185">Reference proteome</keyword>
<feature type="compositionally biased region" description="Basic and acidic residues" evidence="6">
    <location>
        <begin position="772"/>
        <end position="790"/>
    </location>
</feature>
<keyword evidence="1" id="KW-0479">Metal-binding</keyword>
<feature type="compositionally biased region" description="Polar residues" evidence="6">
    <location>
        <begin position="758"/>
        <end position="771"/>
    </location>
</feature>
<dbReference type="PROSITE" id="PS50119">
    <property type="entry name" value="ZF_BBOX"/>
    <property type="match status" value="1"/>
</dbReference>
<proteinExistence type="predicted"/>
<dbReference type="RefSeq" id="XP_015271731.1">
    <property type="nucleotide sequence ID" value="XM_015416245.1"/>
</dbReference>
<feature type="region of interest" description="Disordered" evidence="6">
    <location>
        <begin position="612"/>
        <end position="647"/>
    </location>
</feature>
<dbReference type="InterPro" id="IPR050143">
    <property type="entry name" value="TRIM/RBCC"/>
</dbReference>
<dbReference type="PROSITE" id="PS50089">
    <property type="entry name" value="ZF_RING_2"/>
    <property type="match status" value="1"/>
</dbReference>
<evidence type="ECO:0000256" key="4">
    <source>
        <dbReference type="PROSITE-ProRule" id="PRU00024"/>
    </source>
</evidence>
<keyword evidence="3" id="KW-0862">Zinc</keyword>
<reference evidence="10" key="1">
    <citation type="submission" date="2025-08" db="UniProtKB">
        <authorList>
            <consortium name="RefSeq"/>
        </authorList>
    </citation>
    <scope>IDENTIFICATION</scope>
</reference>
<dbReference type="PANTHER" id="PTHR24103">
    <property type="entry name" value="E3 UBIQUITIN-PROTEIN LIGASE TRIM"/>
    <property type="match status" value="1"/>
</dbReference>
<dbReference type="Pfam" id="PF00643">
    <property type="entry name" value="zf-B_box"/>
    <property type="match status" value="1"/>
</dbReference>
<dbReference type="Pfam" id="PF13445">
    <property type="entry name" value="zf-RING_UBOX"/>
    <property type="match status" value="1"/>
</dbReference>
<feature type="region of interest" description="Disordered" evidence="6">
    <location>
        <begin position="753"/>
        <end position="804"/>
    </location>
</feature>
<dbReference type="InterPro" id="IPR027370">
    <property type="entry name" value="Znf-RING_euk"/>
</dbReference>
<dbReference type="Gene3D" id="3.30.40.10">
    <property type="entry name" value="Zinc/RING finger domain, C3HC4 (zinc finger)"/>
    <property type="match status" value="1"/>
</dbReference>
<protein>
    <submittedName>
        <fullName evidence="10">Uncharacterized protein LOC107114675 isoform X1</fullName>
    </submittedName>
</protein>
<dbReference type="Proteomes" id="UP000694871">
    <property type="component" value="Unplaced"/>
</dbReference>
<organism evidence="9 10">
    <name type="scientific">Gekko japonicus</name>
    <name type="common">Schlegel's Japanese gecko</name>
    <dbReference type="NCBI Taxonomy" id="146911"/>
    <lineage>
        <taxon>Eukaryota</taxon>
        <taxon>Metazoa</taxon>
        <taxon>Chordata</taxon>
        <taxon>Craniata</taxon>
        <taxon>Vertebrata</taxon>
        <taxon>Euteleostomi</taxon>
        <taxon>Lepidosauria</taxon>
        <taxon>Squamata</taxon>
        <taxon>Bifurcata</taxon>
        <taxon>Gekkota</taxon>
        <taxon>Gekkonidae</taxon>
        <taxon>Gekkoninae</taxon>
        <taxon>Gekko</taxon>
    </lineage>
</organism>
<keyword evidence="2 4" id="KW-0863">Zinc-finger</keyword>
<feature type="domain" description="RING-type" evidence="7">
    <location>
        <begin position="7"/>
        <end position="84"/>
    </location>
</feature>
<keyword evidence="5" id="KW-0175">Coiled coil</keyword>
<dbReference type="GeneID" id="107114675"/>
<dbReference type="PROSITE" id="PS00518">
    <property type="entry name" value="ZF_RING_1"/>
    <property type="match status" value="1"/>
</dbReference>
<evidence type="ECO:0000313" key="9">
    <source>
        <dbReference type="Proteomes" id="UP000694871"/>
    </source>
</evidence>
<evidence type="ECO:0000256" key="2">
    <source>
        <dbReference type="ARBA" id="ARBA00022771"/>
    </source>
</evidence>
<feature type="domain" description="B box-type" evidence="8">
    <location>
        <begin position="138"/>
        <end position="181"/>
    </location>
</feature>